<accession>A0AAV1SJL1</accession>
<dbReference type="PANTHER" id="PTHR32099:SF51">
    <property type="entry name" value="CYSTEINE-RICH RECEPTOR-LIKE PROTEIN KINASE 25 ISOFORM X1"/>
    <property type="match status" value="1"/>
</dbReference>
<comment type="caution">
    <text evidence="5">The sequence shown here is derived from an EMBL/GenBank/DDBJ whole genome shotgun (WGS) entry which is preliminary data.</text>
</comment>
<dbReference type="PANTHER" id="PTHR32099">
    <property type="entry name" value="CYSTEINE-RICH REPEAT SECRETORY PROTEIN"/>
    <property type="match status" value="1"/>
</dbReference>
<evidence type="ECO:0000313" key="5">
    <source>
        <dbReference type="EMBL" id="CAK7350925.1"/>
    </source>
</evidence>
<evidence type="ECO:0000259" key="4">
    <source>
        <dbReference type="PROSITE" id="PS51473"/>
    </source>
</evidence>
<keyword evidence="6" id="KW-1185">Reference proteome</keyword>
<dbReference type="Pfam" id="PF01657">
    <property type="entry name" value="Stress-antifung"/>
    <property type="match status" value="2"/>
</dbReference>
<name>A0AAV1SJL1_9ROSI</name>
<evidence type="ECO:0000256" key="1">
    <source>
        <dbReference type="ARBA" id="ARBA00022729"/>
    </source>
</evidence>
<dbReference type="FunFam" id="3.30.430.20:FF:000003">
    <property type="entry name" value="Cysteine-rich RLK (RECEPTOR-like protein kinase) 10"/>
    <property type="match status" value="1"/>
</dbReference>
<keyword evidence="3" id="KW-1133">Transmembrane helix</keyword>
<dbReference type="FunFam" id="3.30.430.20:FF:000002">
    <property type="entry name" value="Cysteine-rich receptor-like protein kinase 10"/>
    <property type="match status" value="1"/>
</dbReference>
<dbReference type="Gene3D" id="3.30.430.20">
    <property type="entry name" value="Gnk2 domain, C-X8-C-X2-C motif"/>
    <property type="match status" value="2"/>
</dbReference>
<dbReference type="InterPro" id="IPR038408">
    <property type="entry name" value="GNK2_sf"/>
</dbReference>
<protein>
    <recommendedName>
        <fullName evidence="4">Gnk2-homologous domain-containing protein</fullName>
    </recommendedName>
</protein>
<keyword evidence="1" id="KW-0732">Signal</keyword>
<feature type="domain" description="Gnk2-homologous" evidence="4">
    <location>
        <begin position="6"/>
        <end position="110"/>
    </location>
</feature>
<dbReference type="PROSITE" id="PS51473">
    <property type="entry name" value="GNK2"/>
    <property type="match status" value="2"/>
</dbReference>
<proteinExistence type="predicted"/>
<feature type="transmembrane region" description="Helical" evidence="3">
    <location>
        <begin position="258"/>
        <end position="281"/>
    </location>
</feature>
<organism evidence="5 6">
    <name type="scientific">Dovyalis caffra</name>
    <dbReference type="NCBI Taxonomy" id="77055"/>
    <lineage>
        <taxon>Eukaryota</taxon>
        <taxon>Viridiplantae</taxon>
        <taxon>Streptophyta</taxon>
        <taxon>Embryophyta</taxon>
        <taxon>Tracheophyta</taxon>
        <taxon>Spermatophyta</taxon>
        <taxon>Magnoliopsida</taxon>
        <taxon>eudicotyledons</taxon>
        <taxon>Gunneridae</taxon>
        <taxon>Pentapetalae</taxon>
        <taxon>rosids</taxon>
        <taxon>fabids</taxon>
        <taxon>Malpighiales</taxon>
        <taxon>Salicaceae</taxon>
        <taxon>Flacourtieae</taxon>
        <taxon>Dovyalis</taxon>
    </lineage>
</organism>
<evidence type="ECO:0000313" key="6">
    <source>
        <dbReference type="Proteomes" id="UP001314170"/>
    </source>
</evidence>
<evidence type="ECO:0000256" key="3">
    <source>
        <dbReference type="SAM" id="Phobius"/>
    </source>
</evidence>
<feature type="domain" description="Gnk2-homologous" evidence="4">
    <location>
        <begin position="116"/>
        <end position="226"/>
    </location>
</feature>
<evidence type="ECO:0000256" key="2">
    <source>
        <dbReference type="ARBA" id="ARBA00022737"/>
    </source>
</evidence>
<keyword evidence="3" id="KW-0812">Transmembrane</keyword>
<dbReference type="CDD" id="cd23509">
    <property type="entry name" value="Gnk2-like"/>
    <property type="match status" value="2"/>
</dbReference>
<reference evidence="5 6" key="1">
    <citation type="submission" date="2024-01" db="EMBL/GenBank/DDBJ databases">
        <authorList>
            <person name="Waweru B."/>
        </authorList>
    </citation>
    <scope>NUCLEOTIDE SEQUENCE [LARGE SCALE GENOMIC DNA]</scope>
</reference>
<dbReference type="Proteomes" id="UP001314170">
    <property type="component" value="Unassembled WGS sequence"/>
</dbReference>
<dbReference type="InterPro" id="IPR002902">
    <property type="entry name" value="GNK2"/>
</dbReference>
<keyword evidence="2" id="KW-0677">Repeat</keyword>
<dbReference type="EMBL" id="CAWUPB010001184">
    <property type="protein sequence ID" value="CAK7350925.1"/>
    <property type="molecule type" value="Genomic_DNA"/>
</dbReference>
<gene>
    <name evidence="5" type="ORF">DCAF_LOCUS23596</name>
</gene>
<dbReference type="AlphaFoldDB" id="A0AAV1SJL1"/>
<keyword evidence="3" id="KW-0472">Membrane</keyword>
<sequence length="328" mass="35449">MAQTDFLYQYCGNDVGNYTNNSNFQRNLNSLLSSLDSNTQIDYGFYNLSVGQTGPDQANAIALCRGDIGVDECRSCIGNSTGKILQVCPNQKVAFGVSDICTLRYSNKSIFGVMEGSPVSMLWNTRNATDVNQFNQALQTLMSRLRSTAASGNSLRKFATGDEAAGFDKIFGLVQCSPDLSENQCDGCLAGAIREIATCCDGQIVGKQGARITKPSCNIRYENSRFFGVTPAIPQLPTPSSPQTPAAEGKKSNKARTIILIIVPTVSVAILILCICIFLRIRKPKEKVENMSSSVGYDSRVAESSEAKAELLPLAANDEASITELYPR</sequence>